<reference evidence="1" key="1">
    <citation type="journal article" date="2023" name="G3 (Bethesda)">
        <title>A reference genome for the long-term kleptoplast-retaining sea slug Elysia crispata morphotype clarki.</title>
        <authorList>
            <person name="Eastman K.E."/>
            <person name="Pendleton A.L."/>
            <person name="Shaikh M.A."/>
            <person name="Suttiyut T."/>
            <person name="Ogas R."/>
            <person name="Tomko P."/>
            <person name="Gavelis G."/>
            <person name="Widhalm J.R."/>
            <person name="Wisecaver J.H."/>
        </authorList>
    </citation>
    <scope>NUCLEOTIDE SEQUENCE</scope>
    <source>
        <strain evidence="1">ECLA1</strain>
    </source>
</reference>
<dbReference type="EMBL" id="JAWDGP010004628">
    <property type="protein sequence ID" value="KAK3762873.1"/>
    <property type="molecule type" value="Genomic_DNA"/>
</dbReference>
<proteinExistence type="predicted"/>
<evidence type="ECO:0000313" key="1">
    <source>
        <dbReference type="EMBL" id="KAK3762873.1"/>
    </source>
</evidence>
<comment type="caution">
    <text evidence="1">The sequence shown here is derived from an EMBL/GenBank/DDBJ whole genome shotgun (WGS) entry which is preliminary data.</text>
</comment>
<name>A0AAE0Z4Z9_9GAST</name>
<protein>
    <submittedName>
        <fullName evidence="1">Uncharacterized protein</fullName>
    </submittedName>
</protein>
<organism evidence="1 2">
    <name type="scientific">Elysia crispata</name>
    <name type="common">lettuce slug</name>
    <dbReference type="NCBI Taxonomy" id="231223"/>
    <lineage>
        <taxon>Eukaryota</taxon>
        <taxon>Metazoa</taxon>
        <taxon>Spiralia</taxon>
        <taxon>Lophotrochozoa</taxon>
        <taxon>Mollusca</taxon>
        <taxon>Gastropoda</taxon>
        <taxon>Heterobranchia</taxon>
        <taxon>Euthyneura</taxon>
        <taxon>Panpulmonata</taxon>
        <taxon>Sacoglossa</taxon>
        <taxon>Placobranchoidea</taxon>
        <taxon>Plakobranchidae</taxon>
        <taxon>Elysia</taxon>
    </lineage>
</organism>
<keyword evidence="2" id="KW-1185">Reference proteome</keyword>
<sequence length="66" mass="7218">MITQCLPTDEKRDKKICIGCDNRIRSTAAALTIIRGSLKTSSLEQATAGFIREVSAVSGNDSYFHQ</sequence>
<gene>
    <name evidence="1" type="ORF">RRG08_051026</name>
</gene>
<evidence type="ECO:0000313" key="2">
    <source>
        <dbReference type="Proteomes" id="UP001283361"/>
    </source>
</evidence>
<accession>A0AAE0Z4Z9</accession>
<dbReference type="AlphaFoldDB" id="A0AAE0Z4Z9"/>
<dbReference type="Proteomes" id="UP001283361">
    <property type="component" value="Unassembled WGS sequence"/>
</dbReference>